<proteinExistence type="predicted"/>
<keyword evidence="2" id="KW-1185">Reference proteome</keyword>
<name>A0A9P5Z975_9AGAR</name>
<dbReference type="EMBL" id="MU155157">
    <property type="protein sequence ID" value="KAF9483131.1"/>
    <property type="molecule type" value="Genomic_DNA"/>
</dbReference>
<comment type="caution">
    <text evidence="1">The sequence shown here is derived from an EMBL/GenBank/DDBJ whole genome shotgun (WGS) entry which is preliminary data.</text>
</comment>
<dbReference type="Proteomes" id="UP000807469">
    <property type="component" value="Unassembled WGS sequence"/>
</dbReference>
<accession>A0A9P5Z975</accession>
<evidence type="ECO:0000313" key="2">
    <source>
        <dbReference type="Proteomes" id="UP000807469"/>
    </source>
</evidence>
<protein>
    <submittedName>
        <fullName evidence="1">Uncharacterized protein</fullName>
    </submittedName>
</protein>
<dbReference type="AlphaFoldDB" id="A0A9P5Z975"/>
<reference evidence="1" key="1">
    <citation type="submission" date="2020-11" db="EMBL/GenBank/DDBJ databases">
        <authorList>
            <consortium name="DOE Joint Genome Institute"/>
            <person name="Ahrendt S."/>
            <person name="Riley R."/>
            <person name="Andreopoulos W."/>
            <person name="Labutti K."/>
            <person name="Pangilinan J."/>
            <person name="Ruiz-Duenas F.J."/>
            <person name="Barrasa J.M."/>
            <person name="Sanchez-Garcia M."/>
            <person name="Camarero S."/>
            <person name="Miyauchi S."/>
            <person name="Serrano A."/>
            <person name="Linde D."/>
            <person name="Babiker R."/>
            <person name="Drula E."/>
            <person name="Ayuso-Fernandez I."/>
            <person name="Pacheco R."/>
            <person name="Padilla G."/>
            <person name="Ferreira P."/>
            <person name="Barriuso J."/>
            <person name="Kellner H."/>
            <person name="Castanera R."/>
            <person name="Alfaro M."/>
            <person name="Ramirez L."/>
            <person name="Pisabarro A.G."/>
            <person name="Kuo A."/>
            <person name="Tritt A."/>
            <person name="Lipzen A."/>
            <person name="He G."/>
            <person name="Yan M."/>
            <person name="Ng V."/>
            <person name="Cullen D."/>
            <person name="Martin F."/>
            <person name="Rosso M.-N."/>
            <person name="Henrissat B."/>
            <person name="Hibbett D."/>
            <person name="Martinez A.T."/>
            <person name="Grigoriev I.V."/>
        </authorList>
    </citation>
    <scope>NUCLEOTIDE SEQUENCE</scope>
    <source>
        <strain evidence="1">CIRM-BRFM 674</strain>
    </source>
</reference>
<dbReference type="OrthoDB" id="206335at2759"/>
<sequence length="122" mass="13752">MCISGKELRSVCMINSTSGIRVYDQQVKPAKRMVEYLTRTLNPVMATYAELQASVLRLLFLPTAHHSSTPKLSGDTVIRHPRCVGDDTLMYHHPRGRPLPKQRLTLADEGAVRFVTKLENGY</sequence>
<organism evidence="1 2">
    <name type="scientific">Pholiota conissans</name>
    <dbReference type="NCBI Taxonomy" id="109636"/>
    <lineage>
        <taxon>Eukaryota</taxon>
        <taxon>Fungi</taxon>
        <taxon>Dikarya</taxon>
        <taxon>Basidiomycota</taxon>
        <taxon>Agaricomycotina</taxon>
        <taxon>Agaricomycetes</taxon>
        <taxon>Agaricomycetidae</taxon>
        <taxon>Agaricales</taxon>
        <taxon>Agaricineae</taxon>
        <taxon>Strophariaceae</taxon>
        <taxon>Pholiota</taxon>
    </lineage>
</organism>
<evidence type="ECO:0000313" key="1">
    <source>
        <dbReference type="EMBL" id="KAF9483131.1"/>
    </source>
</evidence>
<gene>
    <name evidence="1" type="ORF">BDN70DRAFT_351076</name>
</gene>